<dbReference type="EMBL" id="MBFU01000454">
    <property type="protein sequence ID" value="PVZ99235.1"/>
    <property type="molecule type" value="Genomic_DNA"/>
</dbReference>
<evidence type="ECO:0000313" key="3">
    <source>
        <dbReference type="Proteomes" id="UP000245591"/>
    </source>
</evidence>
<sequence>MGNILLGKPNHKNTTHNNADSDIQQNYSNESEYDSGEETEVENNENSAPNTLVFIRGRAFPISSNHLELPNRNMPSTSSNRNQDLSEYPRLWWEYQDQFNYFYNAHFLYWYGTNNTATSLHSSSPNSPRLLQQSEPAYNPISPIAFHGNETKEASSTNANNITSTLLDVSEPGYCINTNDSSVFEHEDNRNISTTLRLNINESDNESDIVGPDYMTIGTRNNTFTQSATNINMRNNSNNMIIPNIHVHLDSSSSEE</sequence>
<keyword evidence="3" id="KW-1185">Reference proteome</keyword>
<organism evidence="2 3">
    <name type="scientific">Smittium angustum</name>
    <dbReference type="NCBI Taxonomy" id="133377"/>
    <lineage>
        <taxon>Eukaryota</taxon>
        <taxon>Fungi</taxon>
        <taxon>Fungi incertae sedis</taxon>
        <taxon>Zoopagomycota</taxon>
        <taxon>Kickxellomycotina</taxon>
        <taxon>Harpellomycetes</taxon>
        <taxon>Harpellales</taxon>
        <taxon>Legeriomycetaceae</taxon>
        <taxon>Smittium</taxon>
    </lineage>
</organism>
<accession>A0A2U1J2D5</accession>
<dbReference type="Proteomes" id="UP000245591">
    <property type="component" value="Unassembled WGS sequence"/>
</dbReference>
<reference evidence="2 3" key="1">
    <citation type="journal article" date="2018" name="MBio">
        <title>Comparative Genomics Reveals the Core Gene Toolbox for the Fungus-Insect Symbiosis.</title>
        <authorList>
            <person name="Wang Y."/>
            <person name="Stata M."/>
            <person name="Wang W."/>
            <person name="Stajich J.E."/>
            <person name="White M.M."/>
            <person name="Moncalvo J.M."/>
        </authorList>
    </citation>
    <scope>NUCLEOTIDE SEQUENCE [LARGE SCALE GENOMIC DNA]</scope>
    <source>
        <strain evidence="2 3">AUS-126-30</strain>
    </source>
</reference>
<proteinExistence type="predicted"/>
<gene>
    <name evidence="2" type="ORF">BB558_004752</name>
</gene>
<comment type="caution">
    <text evidence="2">The sequence shown here is derived from an EMBL/GenBank/DDBJ whole genome shotgun (WGS) entry which is preliminary data.</text>
</comment>
<feature type="compositionally biased region" description="Polar residues" evidence="1">
    <location>
        <begin position="15"/>
        <end position="30"/>
    </location>
</feature>
<protein>
    <submittedName>
        <fullName evidence="2">Uncharacterized protein</fullName>
    </submittedName>
</protein>
<feature type="compositionally biased region" description="Acidic residues" evidence="1">
    <location>
        <begin position="31"/>
        <end position="43"/>
    </location>
</feature>
<dbReference type="AlphaFoldDB" id="A0A2U1J2D5"/>
<evidence type="ECO:0000256" key="1">
    <source>
        <dbReference type="SAM" id="MobiDB-lite"/>
    </source>
</evidence>
<feature type="region of interest" description="Disordered" evidence="1">
    <location>
        <begin position="1"/>
        <end position="49"/>
    </location>
</feature>
<name>A0A2U1J2D5_SMIAN</name>
<evidence type="ECO:0000313" key="2">
    <source>
        <dbReference type="EMBL" id="PVZ99235.1"/>
    </source>
</evidence>